<feature type="region of interest" description="Disordered" evidence="1">
    <location>
        <begin position="15"/>
        <end position="36"/>
    </location>
</feature>
<evidence type="ECO:0000313" key="2">
    <source>
        <dbReference type="EMBL" id="MBM6913730.1"/>
    </source>
</evidence>
<gene>
    <name evidence="2" type="ORF">H6A01_10480</name>
</gene>
<dbReference type="EMBL" id="JACJLA010000042">
    <property type="protein sequence ID" value="MBM6913730.1"/>
    <property type="molecule type" value="Genomic_DNA"/>
</dbReference>
<evidence type="ECO:0000313" key="3">
    <source>
        <dbReference type="Proteomes" id="UP000707138"/>
    </source>
</evidence>
<dbReference type="RefSeq" id="WP_205088566.1">
    <property type="nucleotide sequence ID" value="NZ_JACJLA010000042.1"/>
</dbReference>
<organism evidence="2 3">
    <name type="scientific">Veillonella magna</name>
    <dbReference type="NCBI Taxonomy" id="464322"/>
    <lineage>
        <taxon>Bacteria</taxon>
        <taxon>Bacillati</taxon>
        <taxon>Bacillota</taxon>
        <taxon>Negativicutes</taxon>
        <taxon>Veillonellales</taxon>
        <taxon>Veillonellaceae</taxon>
        <taxon>Veillonella</taxon>
    </lineage>
</organism>
<reference evidence="2 3" key="1">
    <citation type="journal article" date="2021" name="Sci. Rep.">
        <title>The distribution of antibiotic resistance genes in chicken gut microbiota commensals.</title>
        <authorList>
            <person name="Juricova H."/>
            <person name="Matiasovicova J."/>
            <person name="Kubasova T."/>
            <person name="Cejkova D."/>
            <person name="Rychlik I."/>
        </authorList>
    </citation>
    <scope>NUCLEOTIDE SEQUENCE [LARGE SCALE GENOMIC DNA]</scope>
    <source>
        <strain evidence="2 3">An537</strain>
    </source>
</reference>
<accession>A0ABS2GIT1</accession>
<comment type="caution">
    <text evidence="2">The sequence shown here is derived from an EMBL/GenBank/DDBJ whole genome shotgun (WGS) entry which is preliminary data.</text>
</comment>
<evidence type="ECO:0000256" key="1">
    <source>
        <dbReference type="SAM" id="MobiDB-lite"/>
    </source>
</evidence>
<protein>
    <submittedName>
        <fullName evidence="2">Uncharacterized protein</fullName>
    </submittedName>
</protein>
<keyword evidence="3" id="KW-1185">Reference proteome</keyword>
<proteinExistence type="predicted"/>
<name>A0ABS2GIT1_9FIRM</name>
<sequence>MITKRLSFKADSTLSDTIDTTSNTTTTPADEATNTNTHFSYASPTGSLLVHEDVIDYETQLALREKWRNLTITDNFLFEKVMHGKRVYA</sequence>
<dbReference type="Proteomes" id="UP000707138">
    <property type="component" value="Unassembled WGS sequence"/>
</dbReference>